<sequence>MLHDILAIDIQGDVDQAGLERLRTHLGLKKFGRLTDEWDQQFGYRKIDQPGGHYAKIVLYRDFDGSWEVQVMGSENLDLGTDGISALKRELLNGMEAAGFLASVRDEPTSGLS</sequence>
<protein>
    <submittedName>
        <fullName evidence="1">Uncharacterized protein</fullName>
    </submittedName>
</protein>
<proteinExistence type="predicted"/>
<accession>A0A5Q5BGV9</accession>
<dbReference type="AlphaFoldDB" id="A0A5Q5BGV9"/>
<reference evidence="1" key="1">
    <citation type="submission" date="2006-06" db="EMBL/GenBank/DDBJ databases">
        <title>Complete sequence of chromosome of Mycobacterium sp. MCS.</title>
        <authorList>
            <consortium name="US DOE Joint Genome Institute"/>
            <person name="Copeland A."/>
            <person name="Lucas S."/>
            <person name="Lapidus A."/>
            <person name="Barry K."/>
            <person name="Detter J.C."/>
            <person name="Glavina del Rio T."/>
            <person name="Hammon N."/>
            <person name="Israni S."/>
            <person name="Dalin E."/>
            <person name="Tice H."/>
            <person name="Pitluck S."/>
            <person name="Martinez M."/>
            <person name="Schmutz J."/>
            <person name="Larimer F."/>
            <person name="Land M."/>
            <person name="Hauser L."/>
            <person name="Kyrpides N."/>
            <person name="Kim E."/>
            <person name="Miller C.D."/>
            <person name="Hughes J.E."/>
            <person name="Anderson A.J."/>
            <person name="Sims R.C."/>
            <person name="Richardson P."/>
        </authorList>
    </citation>
    <scope>NUCLEOTIDE SEQUENCE [LARGE SCALE GENOMIC DNA]</scope>
    <source>
        <strain evidence="1">MCS</strain>
    </source>
</reference>
<dbReference type="KEGG" id="mmc:Mmcs_1342"/>
<organism evidence="1">
    <name type="scientific">Mycobacterium sp. (strain MCS)</name>
    <dbReference type="NCBI Taxonomy" id="164756"/>
    <lineage>
        <taxon>Bacteria</taxon>
        <taxon>Bacillati</taxon>
        <taxon>Actinomycetota</taxon>
        <taxon>Actinomycetes</taxon>
        <taxon>Mycobacteriales</taxon>
        <taxon>Mycobacteriaceae</taxon>
        <taxon>Mycobacterium</taxon>
    </lineage>
</organism>
<name>A0A5Q5BGV9_MYCSS</name>
<gene>
    <name evidence="1" type="ordered locus">Mmcs_1342</name>
</gene>
<dbReference type="EMBL" id="CP000384">
    <property type="protein sequence ID" value="ABG07454.1"/>
    <property type="molecule type" value="Genomic_DNA"/>
</dbReference>
<evidence type="ECO:0000313" key="1">
    <source>
        <dbReference type="EMBL" id="ABG07454.1"/>
    </source>
</evidence>